<dbReference type="AlphaFoldDB" id="K2AX50"/>
<organism evidence="2">
    <name type="scientific">uncultured bacterium</name>
    <name type="common">gcode 4</name>
    <dbReference type="NCBI Taxonomy" id="1234023"/>
    <lineage>
        <taxon>Bacteria</taxon>
        <taxon>environmental samples</taxon>
    </lineage>
</organism>
<feature type="region of interest" description="Disordered" evidence="1">
    <location>
        <begin position="1"/>
        <end position="47"/>
    </location>
</feature>
<feature type="compositionally biased region" description="Basic and acidic residues" evidence="1">
    <location>
        <begin position="1"/>
        <end position="23"/>
    </location>
</feature>
<reference evidence="2" key="1">
    <citation type="journal article" date="2012" name="Science">
        <title>Fermentation, hydrogen, and sulfur metabolism in multiple uncultivated bacterial phyla.</title>
        <authorList>
            <person name="Wrighton K.C."/>
            <person name="Thomas B.C."/>
            <person name="Sharon I."/>
            <person name="Miller C.S."/>
            <person name="Castelle C.J."/>
            <person name="VerBerkmoes N.C."/>
            <person name="Wilkins M.J."/>
            <person name="Hettich R.L."/>
            <person name="Lipton M.S."/>
            <person name="Williams K.H."/>
            <person name="Long P.E."/>
            <person name="Banfield J.F."/>
        </authorList>
    </citation>
    <scope>NUCLEOTIDE SEQUENCE [LARGE SCALE GENOMIC DNA]</scope>
</reference>
<feature type="compositionally biased region" description="Basic and acidic residues" evidence="1">
    <location>
        <begin position="30"/>
        <end position="47"/>
    </location>
</feature>
<gene>
    <name evidence="2" type="ORF">ACD_49C00052G0008</name>
</gene>
<protein>
    <submittedName>
        <fullName evidence="2">Uncharacterized protein</fullName>
    </submittedName>
</protein>
<dbReference type="EMBL" id="AMFJ01021638">
    <property type="protein sequence ID" value="EKD66296.1"/>
    <property type="molecule type" value="Genomic_DNA"/>
</dbReference>
<evidence type="ECO:0000256" key="1">
    <source>
        <dbReference type="SAM" id="MobiDB-lite"/>
    </source>
</evidence>
<proteinExistence type="predicted"/>
<name>K2AX50_9BACT</name>
<accession>K2AX50</accession>
<comment type="caution">
    <text evidence="2">The sequence shown here is derived from an EMBL/GenBank/DDBJ whole genome shotgun (WGS) entry which is preliminary data.</text>
</comment>
<evidence type="ECO:0000313" key="2">
    <source>
        <dbReference type="EMBL" id="EKD66296.1"/>
    </source>
</evidence>
<sequence>MKFEWPKVDDEVKKHDNPNDKKSLNNPNKSPERNENSEKNEQDKLDKVSLEVINNTEEILKDNGKISDENKGQLNLVSLMFKDELWEVNKNFELWEISKKEKEKELQRIYKNLIIETNDLIWRKEWIPAKKSKEFADKIDQDNRDYKIILNEYSDKLKIENWEKLANKRIKEKKNNENKWLSEREKAPREREASLEKLFPWMPENTFNA</sequence>